<keyword evidence="3" id="KW-0547">Nucleotide-binding</keyword>
<name>A0ABW6RA79_9ACTN</name>
<dbReference type="InterPro" id="IPR050267">
    <property type="entry name" value="Anti-sigma-factor_SerPK"/>
</dbReference>
<evidence type="ECO:0000259" key="2">
    <source>
        <dbReference type="Pfam" id="PF13581"/>
    </source>
</evidence>
<keyword evidence="1" id="KW-0723">Serine/threonine-protein kinase</keyword>
<dbReference type="EMBL" id="JBIAPK010000001">
    <property type="protein sequence ID" value="MFF3337911.1"/>
    <property type="molecule type" value="Genomic_DNA"/>
</dbReference>
<proteinExistence type="predicted"/>
<comment type="caution">
    <text evidence="3">The sequence shown here is derived from an EMBL/GenBank/DDBJ whole genome shotgun (WGS) entry which is preliminary data.</text>
</comment>
<dbReference type="Pfam" id="PF13581">
    <property type="entry name" value="HATPase_c_2"/>
    <property type="match status" value="1"/>
</dbReference>
<gene>
    <name evidence="3" type="ORF">ACFYWW_04115</name>
</gene>
<keyword evidence="1" id="KW-0808">Transferase</keyword>
<dbReference type="PANTHER" id="PTHR35526:SF3">
    <property type="entry name" value="ANTI-SIGMA-F FACTOR RSBW"/>
    <property type="match status" value="1"/>
</dbReference>
<evidence type="ECO:0000313" key="3">
    <source>
        <dbReference type="EMBL" id="MFF3337911.1"/>
    </source>
</evidence>
<sequence>MATVSSSEPWAYALHLPHHPRAPRVARMTLRAVLGGHGISELIDVAELLTSEVVTNSYRYSDGPASLRMRSMDKGRRLRVSVWDTHPLIPAPFDKPPGLLPLVPEPGDSTGGRGLLLVQLCADNWGGVSVGAGLGGKLVWFELGPPEAEFVVAA</sequence>
<dbReference type="RefSeq" id="WP_387893840.1">
    <property type="nucleotide sequence ID" value="NZ_JBIAPK010000001.1"/>
</dbReference>
<evidence type="ECO:0000256" key="1">
    <source>
        <dbReference type="ARBA" id="ARBA00022527"/>
    </source>
</evidence>
<dbReference type="InterPro" id="IPR036890">
    <property type="entry name" value="HATPase_C_sf"/>
</dbReference>
<feature type="domain" description="Histidine kinase/HSP90-like ATPase" evidence="2">
    <location>
        <begin position="19"/>
        <end position="124"/>
    </location>
</feature>
<evidence type="ECO:0000313" key="4">
    <source>
        <dbReference type="Proteomes" id="UP001601976"/>
    </source>
</evidence>
<dbReference type="Gene3D" id="3.30.565.10">
    <property type="entry name" value="Histidine kinase-like ATPase, C-terminal domain"/>
    <property type="match status" value="1"/>
</dbReference>
<dbReference type="CDD" id="cd16936">
    <property type="entry name" value="HATPase_RsbW-like"/>
    <property type="match status" value="1"/>
</dbReference>
<dbReference type="GO" id="GO:0005524">
    <property type="term" value="F:ATP binding"/>
    <property type="evidence" value="ECO:0007669"/>
    <property type="project" value="UniProtKB-KW"/>
</dbReference>
<keyword evidence="4" id="KW-1185">Reference proteome</keyword>
<keyword evidence="1" id="KW-0418">Kinase</keyword>
<reference evidence="3 4" key="1">
    <citation type="submission" date="2024-10" db="EMBL/GenBank/DDBJ databases">
        <title>The Natural Products Discovery Center: Release of the First 8490 Sequenced Strains for Exploring Actinobacteria Biosynthetic Diversity.</title>
        <authorList>
            <person name="Kalkreuter E."/>
            <person name="Kautsar S.A."/>
            <person name="Yang D."/>
            <person name="Bader C.D."/>
            <person name="Teijaro C.N."/>
            <person name="Fluegel L."/>
            <person name="Davis C.M."/>
            <person name="Simpson J.R."/>
            <person name="Lauterbach L."/>
            <person name="Steele A.D."/>
            <person name="Gui C."/>
            <person name="Meng S."/>
            <person name="Li G."/>
            <person name="Viehrig K."/>
            <person name="Ye F."/>
            <person name="Su P."/>
            <person name="Kiefer A.F."/>
            <person name="Nichols A."/>
            <person name="Cepeda A.J."/>
            <person name="Yan W."/>
            <person name="Fan B."/>
            <person name="Jiang Y."/>
            <person name="Adhikari A."/>
            <person name="Zheng C.-J."/>
            <person name="Schuster L."/>
            <person name="Cowan T.M."/>
            <person name="Smanski M.J."/>
            <person name="Chevrette M.G."/>
            <person name="De Carvalho L.P.S."/>
            <person name="Shen B."/>
        </authorList>
    </citation>
    <scope>NUCLEOTIDE SEQUENCE [LARGE SCALE GENOMIC DNA]</scope>
    <source>
        <strain evidence="3 4">NPDC003029</strain>
    </source>
</reference>
<dbReference type="PANTHER" id="PTHR35526">
    <property type="entry name" value="ANTI-SIGMA-F FACTOR RSBW-RELATED"/>
    <property type="match status" value="1"/>
</dbReference>
<protein>
    <submittedName>
        <fullName evidence="3">ATP-binding protein</fullName>
    </submittedName>
</protein>
<dbReference type="Proteomes" id="UP001601976">
    <property type="component" value="Unassembled WGS sequence"/>
</dbReference>
<organism evidence="3 4">
    <name type="scientific">Streptomyces flavidovirens</name>
    <dbReference type="NCBI Taxonomy" id="67298"/>
    <lineage>
        <taxon>Bacteria</taxon>
        <taxon>Bacillati</taxon>
        <taxon>Actinomycetota</taxon>
        <taxon>Actinomycetes</taxon>
        <taxon>Kitasatosporales</taxon>
        <taxon>Streptomycetaceae</taxon>
        <taxon>Streptomyces</taxon>
    </lineage>
</organism>
<dbReference type="InterPro" id="IPR003594">
    <property type="entry name" value="HATPase_dom"/>
</dbReference>
<accession>A0ABW6RA79</accession>
<keyword evidence="3" id="KW-0067">ATP-binding</keyword>